<evidence type="ECO:0000256" key="1">
    <source>
        <dbReference type="SAM" id="SignalP"/>
    </source>
</evidence>
<dbReference type="Pfam" id="PF13416">
    <property type="entry name" value="SBP_bac_8"/>
    <property type="match status" value="1"/>
</dbReference>
<dbReference type="PANTHER" id="PTHR43649">
    <property type="entry name" value="ARABINOSE-BINDING PROTEIN-RELATED"/>
    <property type="match status" value="1"/>
</dbReference>
<dbReference type="EMBL" id="JACXZA010000005">
    <property type="protein sequence ID" value="MBD3920929.1"/>
    <property type="molecule type" value="Genomic_DNA"/>
</dbReference>
<dbReference type="InterPro" id="IPR006059">
    <property type="entry name" value="SBP"/>
</dbReference>
<gene>
    <name evidence="2" type="ORF">H8B09_19340</name>
</gene>
<dbReference type="InterPro" id="IPR050490">
    <property type="entry name" value="Bact_solute-bd_prot1"/>
</dbReference>
<sequence length="460" mass="53105">MRRRRLTIALLLSTLLLPNLQACTSTTDELDVDDKLLEDDSNLNLDPNPDLKLTLRWYGNNARELRYGDEVYFDKIRQKFPNIEIERYEEFMDDKRLQPTGSEAPWPMDTLTDMLSAHQEPDIIVAYTELIPKLSELGLLSDMEEYVSANKLDLSRFEPAFIEQVRSYSPDGQLLAVPYMRTLHAMSYNKVWFDKAHIPYPTDGMTWEEWMPWAANIKKKYEEMNVGSTLIYAVSHAFGYPLLALQRSASILDADTGKANVTNADWTAIARIMQIHYGWIHTPFEVYNGPSQPYHNTLEYSTDGYELTYKFINSIYGEQYFQQSDWDMVSFPTFEDKPGIGPDFVGEVLSVNPNSEHREEAFEVLSYLVSDEFQTWNARLGNGSPLADPAINAQFAVDNLFYSGKNVRAFFHNQPAKPAKKNAKEPKAEYMMNGLMDGFYNSSNLVEEQLYNFEEKWNNR</sequence>
<keyword evidence="1" id="KW-0732">Signal</keyword>
<dbReference type="Gene3D" id="3.40.190.10">
    <property type="entry name" value="Periplasmic binding protein-like II"/>
    <property type="match status" value="1"/>
</dbReference>
<reference evidence="2 3" key="1">
    <citation type="submission" date="2020-09" db="EMBL/GenBank/DDBJ databases">
        <title>Paenibacillus sp. strain PR3 16S rRNA gene Genome sequencing and assembly.</title>
        <authorList>
            <person name="Kim J."/>
        </authorList>
    </citation>
    <scope>NUCLEOTIDE SEQUENCE [LARGE SCALE GENOMIC DNA]</scope>
    <source>
        <strain evidence="2 3">PR3</strain>
    </source>
</reference>
<proteinExistence type="predicted"/>
<evidence type="ECO:0000313" key="2">
    <source>
        <dbReference type="EMBL" id="MBD3920929.1"/>
    </source>
</evidence>
<feature type="signal peptide" evidence="1">
    <location>
        <begin position="1"/>
        <end position="22"/>
    </location>
</feature>
<dbReference type="Proteomes" id="UP000609346">
    <property type="component" value="Unassembled WGS sequence"/>
</dbReference>
<protein>
    <submittedName>
        <fullName evidence="2">Extracellular solute-binding protein</fullName>
    </submittedName>
</protein>
<dbReference type="RefSeq" id="WP_191205239.1">
    <property type="nucleotide sequence ID" value="NZ_JACXZA010000005.1"/>
</dbReference>
<comment type="caution">
    <text evidence="2">The sequence shown here is derived from an EMBL/GenBank/DDBJ whole genome shotgun (WGS) entry which is preliminary data.</text>
</comment>
<keyword evidence="3" id="KW-1185">Reference proteome</keyword>
<dbReference type="PANTHER" id="PTHR43649:SF17">
    <property type="entry name" value="ABC TRANSPORTER SOLUTE BINDING PROTEIN-SUGAR TRANSPORT"/>
    <property type="match status" value="1"/>
</dbReference>
<evidence type="ECO:0000313" key="3">
    <source>
        <dbReference type="Proteomes" id="UP000609346"/>
    </source>
</evidence>
<accession>A0ABR8N3A5</accession>
<name>A0ABR8N3A5_9BACL</name>
<feature type="chain" id="PRO_5046657762" evidence="1">
    <location>
        <begin position="23"/>
        <end position="460"/>
    </location>
</feature>
<organism evidence="2 3">
    <name type="scientific">Paenibacillus terricola</name>
    <dbReference type="NCBI Taxonomy" id="2763503"/>
    <lineage>
        <taxon>Bacteria</taxon>
        <taxon>Bacillati</taxon>
        <taxon>Bacillota</taxon>
        <taxon>Bacilli</taxon>
        <taxon>Bacillales</taxon>
        <taxon>Paenibacillaceae</taxon>
        <taxon>Paenibacillus</taxon>
    </lineage>
</organism>
<dbReference type="SUPFAM" id="SSF53850">
    <property type="entry name" value="Periplasmic binding protein-like II"/>
    <property type="match status" value="1"/>
</dbReference>